<protein>
    <recommendedName>
        <fullName evidence="2">Putative plant transposon protein domain-containing protein</fullName>
    </recommendedName>
</protein>
<evidence type="ECO:0000256" key="1">
    <source>
        <dbReference type="SAM" id="Phobius"/>
    </source>
</evidence>
<keyword evidence="4" id="KW-1185">Reference proteome</keyword>
<evidence type="ECO:0000313" key="3">
    <source>
        <dbReference type="EMBL" id="KAK4726890.1"/>
    </source>
</evidence>
<keyword evidence="1" id="KW-0812">Transmembrane</keyword>
<name>A0AAV9LR28_9SOLN</name>
<keyword evidence="1" id="KW-1133">Transmembrane helix</keyword>
<accession>A0AAV9LR28</accession>
<keyword evidence="1" id="KW-0472">Membrane</keyword>
<sequence length="125" mass="14093">MEDQTSQERVLRWIAKHHEVTTTLTLITKASLSFLAKVWWAVVQAQLRPTANDNTLSPFLASLVACLMVSYLINAGRIIAIEMRDRALNERAAFPFPCLIEKLCRGANIPLNSLIDRWGEASRLT</sequence>
<dbReference type="EMBL" id="JAWPEI010000005">
    <property type="protein sequence ID" value="KAK4726890.1"/>
    <property type="molecule type" value="Genomic_DNA"/>
</dbReference>
<proteinExistence type="predicted"/>
<feature type="transmembrane region" description="Helical" evidence="1">
    <location>
        <begin position="20"/>
        <end position="40"/>
    </location>
</feature>
<dbReference type="Pfam" id="PF20167">
    <property type="entry name" value="Transposase_32"/>
    <property type="match status" value="1"/>
</dbReference>
<gene>
    <name evidence="3" type="ORF">R3W88_031807</name>
</gene>
<evidence type="ECO:0000313" key="4">
    <source>
        <dbReference type="Proteomes" id="UP001311915"/>
    </source>
</evidence>
<organism evidence="3 4">
    <name type="scientific">Solanum pinnatisectum</name>
    <name type="common">tansyleaf nightshade</name>
    <dbReference type="NCBI Taxonomy" id="50273"/>
    <lineage>
        <taxon>Eukaryota</taxon>
        <taxon>Viridiplantae</taxon>
        <taxon>Streptophyta</taxon>
        <taxon>Embryophyta</taxon>
        <taxon>Tracheophyta</taxon>
        <taxon>Spermatophyta</taxon>
        <taxon>Magnoliopsida</taxon>
        <taxon>eudicotyledons</taxon>
        <taxon>Gunneridae</taxon>
        <taxon>Pentapetalae</taxon>
        <taxon>asterids</taxon>
        <taxon>lamiids</taxon>
        <taxon>Solanales</taxon>
        <taxon>Solanaceae</taxon>
        <taxon>Solanoideae</taxon>
        <taxon>Solaneae</taxon>
        <taxon>Solanum</taxon>
    </lineage>
</organism>
<dbReference type="AlphaFoldDB" id="A0AAV9LR28"/>
<dbReference type="InterPro" id="IPR046796">
    <property type="entry name" value="Transposase_32_dom"/>
</dbReference>
<evidence type="ECO:0000259" key="2">
    <source>
        <dbReference type="Pfam" id="PF20167"/>
    </source>
</evidence>
<feature type="domain" description="Putative plant transposon protein" evidence="2">
    <location>
        <begin position="13"/>
        <end position="110"/>
    </location>
</feature>
<comment type="caution">
    <text evidence="3">The sequence shown here is derived from an EMBL/GenBank/DDBJ whole genome shotgun (WGS) entry which is preliminary data.</text>
</comment>
<feature type="transmembrane region" description="Helical" evidence="1">
    <location>
        <begin position="60"/>
        <end position="81"/>
    </location>
</feature>
<reference evidence="3 4" key="1">
    <citation type="submission" date="2023-10" db="EMBL/GenBank/DDBJ databases">
        <title>Genome-Wide Identification Analysis in wild type Solanum Pinnatisectum Reveals Some Genes Defensing Phytophthora Infestans.</title>
        <authorList>
            <person name="Sun C."/>
        </authorList>
    </citation>
    <scope>NUCLEOTIDE SEQUENCE [LARGE SCALE GENOMIC DNA]</scope>
    <source>
        <strain evidence="3">LQN</strain>
        <tissue evidence="3">Leaf</tissue>
    </source>
</reference>
<dbReference type="Proteomes" id="UP001311915">
    <property type="component" value="Unassembled WGS sequence"/>
</dbReference>